<evidence type="ECO:0000313" key="2">
    <source>
        <dbReference type="Proteomes" id="UP000177528"/>
    </source>
</evidence>
<dbReference type="Gene3D" id="3.40.50.300">
    <property type="entry name" value="P-loop containing nucleotide triphosphate hydrolases"/>
    <property type="match status" value="1"/>
</dbReference>
<reference evidence="1 2" key="1">
    <citation type="journal article" date="2016" name="Nat. Commun.">
        <title>Thousands of microbial genomes shed light on interconnected biogeochemical processes in an aquifer system.</title>
        <authorList>
            <person name="Anantharaman K."/>
            <person name="Brown C.T."/>
            <person name="Hug L.A."/>
            <person name="Sharon I."/>
            <person name="Castelle C.J."/>
            <person name="Probst A.J."/>
            <person name="Thomas B.C."/>
            <person name="Singh A."/>
            <person name="Wilkins M.J."/>
            <person name="Karaoz U."/>
            <person name="Brodie E.L."/>
            <person name="Williams K.H."/>
            <person name="Hubbard S.S."/>
            <person name="Banfield J.F."/>
        </authorList>
    </citation>
    <scope>NUCLEOTIDE SEQUENCE [LARGE SCALE GENOMIC DNA]</scope>
</reference>
<comment type="caution">
    <text evidence="1">The sequence shown here is derived from an EMBL/GenBank/DDBJ whole genome shotgun (WGS) entry which is preliminary data.</text>
</comment>
<gene>
    <name evidence="1" type="ORF">A3D99_03345</name>
</gene>
<dbReference type="SUPFAM" id="SSF53795">
    <property type="entry name" value="PEP carboxykinase-like"/>
    <property type="match status" value="1"/>
</dbReference>
<accession>A0A1G1X3G7</accession>
<dbReference type="InterPro" id="IPR027417">
    <property type="entry name" value="P-loop_NTPase"/>
</dbReference>
<dbReference type="AlphaFoldDB" id="A0A1G1X3G7"/>
<organism evidence="1 2">
    <name type="scientific">Candidatus Andersenbacteria bacterium RIFCSPHIGHO2_12_FULL_45_11</name>
    <dbReference type="NCBI Taxonomy" id="1797281"/>
    <lineage>
        <taxon>Bacteria</taxon>
        <taxon>Candidatus Anderseniibacteriota</taxon>
    </lineage>
</organism>
<sequence length="309" mass="34268">MGEHGIDVYCNNDAIAPLLDGDFVPYIPEYRREARPCNSGFRMEVDIGLPLSITPSEDLHTWFVCGEAEELCAGNTIPYLIHYILEMQRMGQCQVTLHGAAVEKNGQGMLLLGKQGSGKTSLCLELCRNYGYSIVGNDLVLVGLGEGGAFLYGGTKVFRLRRATIAYHNMDLEHLFGEKSNRDDWTSVAAVTPDALGVTVALKPVPICKVAHVHLLNDVNAQLHTNRVEKMFSRLFLHEETSRYIRGVCFPMFVGQTLEYGPYVPSLDCADFHENRRKLISWIESHSSYGYVSGPIDKLCAYLTGGGKV</sequence>
<evidence type="ECO:0000313" key="1">
    <source>
        <dbReference type="EMBL" id="OGY34504.1"/>
    </source>
</evidence>
<protein>
    <recommendedName>
        <fullName evidence="3">HPr kinase/phosphorylase C-terminal domain-containing protein</fullName>
    </recommendedName>
</protein>
<dbReference type="EMBL" id="MHHR01000013">
    <property type="protein sequence ID" value="OGY34504.1"/>
    <property type="molecule type" value="Genomic_DNA"/>
</dbReference>
<dbReference type="Proteomes" id="UP000177528">
    <property type="component" value="Unassembled WGS sequence"/>
</dbReference>
<name>A0A1G1X3G7_9BACT</name>
<proteinExistence type="predicted"/>
<evidence type="ECO:0008006" key="3">
    <source>
        <dbReference type="Google" id="ProtNLM"/>
    </source>
</evidence>